<dbReference type="PANTHER" id="PTHR24148:SF64">
    <property type="entry name" value="HETEROKARYON INCOMPATIBILITY DOMAIN-CONTAINING PROTEIN"/>
    <property type="match status" value="1"/>
</dbReference>
<keyword evidence="3" id="KW-1185">Reference proteome</keyword>
<accession>A0A8H7VLT7</accession>
<dbReference type="EMBL" id="JAEPRB010000184">
    <property type="protein sequence ID" value="KAG2219339.1"/>
    <property type="molecule type" value="Genomic_DNA"/>
</dbReference>
<evidence type="ECO:0000313" key="2">
    <source>
        <dbReference type="EMBL" id="KAG2219339.1"/>
    </source>
</evidence>
<dbReference type="AlphaFoldDB" id="A0A8H7VLT7"/>
<proteinExistence type="predicted"/>
<dbReference type="InterPro" id="IPR010730">
    <property type="entry name" value="HET"/>
</dbReference>
<feature type="domain" description="Heterokaryon incompatibility" evidence="1">
    <location>
        <begin position="23"/>
        <end position="133"/>
    </location>
</feature>
<comment type="caution">
    <text evidence="2">The sequence shown here is derived from an EMBL/GenBank/DDBJ whole genome shotgun (WGS) entry which is preliminary data.</text>
</comment>
<dbReference type="Proteomes" id="UP000646827">
    <property type="component" value="Unassembled WGS sequence"/>
</dbReference>
<dbReference type="PANTHER" id="PTHR24148">
    <property type="entry name" value="ANKYRIN REPEAT DOMAIN-CONTAINING PROTEIN 39 HOMOLOG-RELATED"/>
    <property type="match status" value="1"/>
</dbReference>
<dbReference type="Pfam" id="PF06985">
    <property type="entry name" value="HET"/>
    <property type="match status" value="1"/>
</dbReference>
<evidence type="ECO:0000259" key="1">
    <source>
        <dbReference type="Pfam" id="PF06985"/>
    </source>
</evidence>
<reference evidence="2 3" key="1">
    <citation type="submission" date="2020-12" db="EMBL/GenBank/DDBJ databases">
        <title>Metabolic potential, ecology and presence of endohyphal bacteria is reflected in genomic diversity of Mucoromycotina.</title>
        <authorList>
            <person name="Muszewska A."/>
            <person name="Okrasinska A."/>
            <person name="Steczkiewicz K."/>
            <person name="Drgas O."/>
            <person name="Orlowska M."/>
            <person name="Perlinska-Lenart U."/>
            <person name="Aleksandrzak-Piekarczyk T."/>
            <person name="Szatraj K."/>
            <person name="Zielenkiewicz U."/>
            <person name="Pilsyk S."/>
            <person name="Malc E."/>
            <person name="Mieczkowski P."/>
            <person name="Kruszewska J.S."/>
            <person name="Biernat P."/>
            <person name="Pawlowska J."/>
        </authorList>
    </citation>
    <scope>NUCLEOTIDE SEQUENCE [LARGE SCALE GENOMIC DNA]</scope>
    <source>
        <strain evidence="2 3">CBS 142.35</strain>
    </source>
</reference>
<name>A0A8H7VLT7_9FUNG</name>
<evidence type="ECO:0000313" key="3">
    <source>
        <dbReference type="Proteomes" id="UP000646827"/>
    </source>
</evidence>
<dbReference type="InterPro" id="IPR052895">
    <property type="entry name" value="HetReg/Transcr_Mod"/>
</dbReference>
<dbReference type="OrthoDB" id="3553147at2759"/>
<protein>
    <recommendedName>
        <fullName evidence="1">Heterokaryon incompatibility domain-containing protein</fullName>
    </recommendedName>
</protein>
<sequence>MPSYLVCISDMRVVKGAEVDEGYCALSYSWNQSGEVLINQSTGKSYRIDQGMHKIIFSGKTVQKKPRGRKRTTDRSKFVKFEGLIQEICKDFNIKYIWYDQMCIDQENEKEKHREIRQMHKIYSNAHCTVALVPELGTLPYKVNRRHARRRCVDVDLSNVDTSQWMRRMWTLEETIMSSKILVVGRNTHSWGDKLAYLISSVLFDEKFDYDVSDVLFYAHTRTSTKKHDHVFALANIFPDIMKDIEINYKQDVQELMIKFYGLLAKKNLSILWFKNYRIYNTICAKPLNDSIKFNSIGGTEIYIPIRNFNLPSWTGVYGEPRYSQGRKTSFENYNVSGRILKITSRGLTYEQDRTEFLEIQRIKDLIPPFPQQDWDIEYCYGRPYSKLVIRVRSPVFTEEKLIMLESFDSELNDRNYEDIMETLRNLSHFWPIENLYFQWVSVDEKVSTSSFYFYDLTEPLQDSAQYVLLTEVLFESSENPTIESTKSCPVIKRDGNYYKAIGMCDMFTDSNFFDDFTLEEETFEIH</sequence>
<organism evidence="2 3">
    <name type="scientific">Circinella minor</name>
    <dbReference type="NCBI Taxonomy" id="1195481"/>
    <lineage>
        <taxon>Eukaryota</taxon>
        <taxon>Fungi</taxon>
        <taxon>Fungi incertae sedis</taxon>
        <taxon>Mucoromycota</taxon>
        <taxon>Mucoromycotina</taxon>
        <taxon>Mucoromycetes</taxon>
        <taxon>Mucorales</taxon>
        <taxon>Lichtheimiaceae</taxon>
        <taxon>Circinella</taxon>
    </lineage>
</organism>
<gene>
    <name evidence="2" type="ORF">INT45_006872</name>
</gene>